<accession>A0AAV5VG29</accession>
<dbReference type="EMBL" id="BTSY01000003">
    <property type="protein sequence ID" value="GMT17545.1"/>
    <property type="molecule type" value="Genomic_DNA"/>
</dbReference>
<sequence>LLTDNTDFPKELMIRVAEVVHELHLDGESEMKPGPLAKLVLELLKKRCCIVKSASAVTSDGADMLLSEIVKMRKKVHLTIGVLGKEAMSVQIGVYRVTVRSCSSEYFELEIKHEDLL</sequence>
<comment type="caution">
    <text evidence="1">The sequence shown here is derived from an EMBL/GenBank/DDBJ whole genome shotgun (WGS) entry which is preliminary data.</text>
</comment>
<feature type="non-terminal residue" evidence="1">
    <location>
        <position position="1"/>
    </location>
</feature>
<evidence type="ECO:0000313" key="3">
    <source>
        <dbReference type="Proteomes" id="UP001432322"/>
    </source>
</evidence>
<evidence type="ECO:0000313" key="1">
    <source>
        <dbReference type="EMBL" id="GMT17545.1"/>
    </source>
</evidence>
<dbReference type="AlphaFoldDB" id="A0AAV5VG29"/>
<evidence type="ECO:0000313" key="2">
    <source>
        <dbReference type="EMBL" id="GMT37879.1"/>
    </source>
</evidence>
<organism evidence="1 3">
    <name type="scientific">Pristionchus fissidentatus</name>
    <dbReference type="NCBI Taxonomy" id="1538716"/>
    <lineage>
        <taxon>Eukaryota</taxon>
        <taxon>Metazoa</taxon>
        <taxon>Ecdysozoa</taxon>
        <taxon>Nematoda</taxon>
        <taxon>Chromadorea</taxon>
        <taxon>Rhabditida</taxon>
        <taxon>Rhabditina</taxon>
        <taxon>Diplogasteromorpha</taxon>
        <taxon>Diplogasteroidea</taxon>
        <taxon>Neodiplogasteridae</taxon>
        <taxon>Pristionchus</taxon>
    </lineage>
</organism>
<name>A0AAV5VG29_9BILA</name>
<dbReference type="Proteomes" id="UP001432322">
    <property type="component" value="Unassembled WGS sequence"/>
</dbReference>
<reference evidence="1" key="1">
    <citation type="submission" date="2023-10" db="EMBL/GenBank/DDBJ databases">
        <title>Genome assembly of Pristionchus species.</title>
        <authorList>
            <person name="Yoshida K."/>
            <person name="Sommer R.J."/>
        </authorList>
    </citation>
    <scope>NUCLEOTIDE SEQUENCE</scope>
    <source>
        <strain evidence="1">RS5133</strain>
    </source>
</reference>
<keyword evidence="3" id="KW-1185">Reference proteome</keyword>
<dbReference type="EMBL" id="BTSY01000315">
    <property type="protein sequence ID" value="GMT37879.1"/>
    <property type="molecule type" value="Genomic_DNA"/>
</dbReference>
<proteinExistence type="predicted"/>
<protein>
    <submittedName>
        <fullName evidence="1">Uncharacterized protein</fullName>
    </submittedName>
</protein>
<gene>
    <name evidence="2" type="ORF">PFISCL1PPCAC_29176</name>
    <name evidence="1" type="ORF">PFISCL1PPCAC_8842</name>
</gene>